<name>A0A5B9Q8K2_9BACT</name>
<dbReference type="KEGG" id="bgok:Pr1d_04970"/>
<reference evidence="2 3" key="1">
    <citation type="submission" date="2019-08" db="EMBL/GenBank/DDBJ databases">
        <title>Deep-cultivation of Planctomycetes and their phenomic and genomic characterization uncovers novel biology.</title>
        <authorList>
            <person name="Wiegand S."/>
            <person name="Jogler M."/>
            <person name="Boedeker C."/>
            <person name="Pinto D."/>
            <person name="Vollmers J."/>
            <person name="Rivas-Marin E."/>
            <person name="Kohn T."/>
            <person name="Peeters S.H."/>
            <person name="Heuer A."/>
            <person name="Rast P."/>
            <person name="Oberbeckmann S."/>
            <person name="Bunk B."/>
            <person name="Jeske O."/>
            <person name="Meyerdierks A."/>
            <person name="Storesund J.E."/>
            <person name="Kallscheuer N."/>
            <person name="Luecker S."/>
            <person name="Lage O.M."/>
            <person name="Pohl T."/>
            <person name="Merkel B.J."/>
            <person name="Hornburger P."/>
            <person name="Mueller R.-W."/>
            <person name="Bruemmer F."/>
            <person name="Labrenz M."/>
            <person name="Spormann A.M."/>
            <person name="Op den Camp H."/>
            <person name="Overmann J."/>
            <person name="Amann R."/>
            <person name="Jetten M.S.M."/>
            <person name="Mascher T."/>
            <person name="Medema M.H."/>
            <person name="Devos D.P."/>
            <person name="Kaster A.-K."/>
            <person name="Ovreas L."/>
            <person name="Rohde M."/>
            <person name="Galperin M.Y."/>
            <person name="Jogler C."/>
        </authorList>
    </citation>
    <scope>NUCLEOTIDE SEQUENCE [LARGE SCALE GENOMIC DNA]</scope>
    <source>
        <strain evidence="2 3">Pr1d</strain>
    </source>
</reference>
<evidence type="ECO:0000313" key="3">
    <source>
        <dbReference type="Proteomes" id="UP000323917"/>
    </source>
</evidence>
<proteinExistence type="predicted"/>
<dbReference type="OrthoDB" id="289304at2"/>
<protein>
    <submittedName>
        <fullName evidence="2">Uncharacterized protein</fullName>
    </submittedName>
</protein>
<dbReference type="AlphaFoldDB" id="A0A5B9Q8K2"/>
<organism evidence="2 3">
    <name type="scientific">Bythopirellula goksoeyrii</name>
    <dbReference type="NCBI Taxonomy" id="1400387"/>
    <lineage>
        <taxon>Bacteria</taxon>
        <taxon>Pseudomonadati</taxon>
        <taxon>Planctomycetota</taxon>
        <taxon>Planctomycetia</taxon>
        <taxon>Pirellulales</taxon>
        <taxon>Lacipirellulaceae</taxon>
        <taxon>Bythopirellula</taxon>
    </lineage>
</organism>
<keyword evidence="3" id="KW-1185">Reference proteome</keyword>
<keyword evidence="1" id="KW-0472">Membrane</keyword>
<dbReference type="EMBL" id="CP042913">
    <property type="protein sequence ID" value="QEG33236.1"/>
    <property type="molecule type" value="Genomic_DNA"/>
</dbReference>
<keyword evidence="1" id="KW-1133">Transmembrane helix</keyword>
<evidence type="ECO:0000313" key="2">
    <source>
        <dbReference type="EMBL" id="QEG33236.1"/>
    </source>
</evidence>
<keyword evidence="1" id="KW-0812">Transmembrane</keyword>
<accession>A0A5B9Q8K2</accession>
<feature type="transmembrane region" description="Helical" evidence="1">
    <location>
        <begin position="12"/>
        <end position="36"/>
    </location>
</feature>
<feature type="transmembrane region" description="Helical" evidence="1">
    <location>
        <begin position="56"/>
        <end position="75"/>
    </location>
</feature>
<evidence type="ECO:0000256" key="1">
    <source>
        <dbReference type="SAM" id="Phobius"/>
    </source>
</evidence>
<gene>
    <name evidence="2" type="ORF">Pr1d_04970</name>
</gene>
<dbReference type="RefSeq" id="WP_148072030.1">
    <property type="nucleotide sequence ID" value="NZ_CP042913.1"/>
</dbReference>
<dbReference type="Proteomes" id="UP000323917">
    <property type="component" value="Chromosome"/>
</dbReference>
<sequence length="81" mass="9174">MEWLFERMIELAAWVAFILGLFFLCEAVWMLVQWFINRADVDSTLFLMNSAQAAGAFVASALAVGALACIDRYVFDFDDPK</sequence>